<dbReference type="EMBL" id="GANO01000824">
    <property type="protein sequence ID" value="JAB59047.1"/>
    <property type="molecule type" value="mRNA"/>
</dbReference>
<evidence type="ECO:0000256" key="1">
    <source>
        <dbReference type="ARBA" id="ARBA00006062"/>
    </source>
</evidence>
<dbReference type="Pfam" id="PF15359">
    <property type="entry name" value="CDV3"/>
    <property type="match status" value="1"/>
</dbReference>
<name>U5EZG8_9DIPT</name>
<dbReference type="InterPro" id="IPR026806">
    <property type="entry name" value="CDV3"/>
</dbReference>
<dbReference type="AlphaFoldDB" id="U5EZG8"/>
<feature type="compositionally biased region" description="Basic residues" evidence="2">
    <location>
        <begin position="11"/>
        <end position="20"/>
    </location>
</feature>
<reference evidence="3" key="1">
    <citation type="journal article" date="2014" name="Insect Biochem. Mol. Biol.">
        <title>An insight into the sialome of the frog biting fly, Corethrella appendiculata.</title>
        <authorList>
            <person name="Ribeiro J.M.C."/>
            <person name="Chagas A.C."/>
            <person name="Pham V.M."/>
            <person name="Lounibos L.P."/>
            <person name="Calvo E."/>
        </authorList>
    </citation>
    <scope>NUCLEOTIDE SEQUENCE</scope>
    <source>
        <tissue evidence="3">Salivary glands</tissue>
    </source>
</reference>
<feature type="compositionally biased region" description="Polar residues" evidence="2">
    <location>
        <begin position="95"/>
        <end position="124"/>
    </location>
</feature>
<feature type="compositionally biased region" description="Basic and acidic residues" evidence="2">
    <location>
        <begin position="67"/>
        <end position="80"/>
    </location>
</feature>
<comment type="similarity">
    <text evidence="1">Belongs to the CDV3 family.</text>
</comment>
<sequence>MADLDDFFAKKDRKKSKSKGKFLSADEIAKKLEETTKRSESKPASSKKQPAVANEIETPVPDQESNDEWKEFEEERKDYTGLKLGQLTISEDEQQQTNFGNDSDTNTDGQNEMETTADTENSGTAGPWKKVQETPGIPNPEPEAPAKPASNIYISPAMRNQLANPIKSKLRKGVAPDLKNEEYFPTLGADPKADTSKTSKKDSTFEEVKHGGRQIKQSDLPSAQPLSIGNPYSSLSTDAS</sequence>
<dbReference type="PANTHER" id="PTHR16284:SF13">
    <property type="entry name" value="PROTEIN CDV3 HOMOLOG"/>
    <property type="match status" value="1"/>
</dbReference>
<feature type="region of interest" description="Disordered" evidence="2">
    <location>
        <begin position="1"/>
        <end position="156"/>
    </location>
</feature>
<feature type="region of interest" description="Disordered" evidence="2">
    <location>
        <begin position="182"/>
        <end position="240"/>
    </location>
</feature>
<proteinExistence type="evidence at transcript level"/>
<feature type="compositionally biased region" description="Basic and acidic residues" evidence="2">
    <location>
        <begin position="191"/>
        <end position="210"/>
    </location>
</feature>
<accession>U5EZG8</accession>
<feature type="compositionally biased region" description="Polar residues" evidence="2">
    <location>
        <begin position="215"/>
        <end position="240"/>
    </location>
</feature>
<feature type="compositionally biased region" description="Basic and acidic residues" evidence="2">
    <location>
        <begin position="27"/>
        <end position="41"/>
    </location>
</feature>
<evidence type="ECO:0000256" key="2">
    <source>
        <dbReference type="SAM" id="MobiDB-lite"/>
    </source>
</evidence>
<dbReference type="PANTHER" id="PTHR16284">
    <property type="entry name" value="PROTEIN CDV3 HOMOLOG"/>
    <property type="match status" value="1"/>
</dbReference>
<protein>
    <recommendedName>
        <fullName evidence="4">Protein CDV3 homolog</fullName>
    </recommendedName>
</protein>
<evidence type="ECO:0000313" key="3">
    <source>
        <dbReference type="EMBL" id="JAB59047.1"/>
    </source>
</evidence>
<dbReference type="GO" id="GO:0005737">
    <property type="term" value="C:cytoplasm"/>
    <property type="evidence" value="ECO:0007669"/>
    <property type="project" value="TreeGrafter"/>
</dbReference>
<organism evidence="3">
    <name type="scientific">Corethrella appendiculata</name>
    <dbReference type="NCBI Taxonomy" id="1370023"/>
    <lineage>
        <taxon>Eukaryota</taxon>
        <taxon>Metazoa</taxon>
        <taxon>Ecdysozoa</taxon>
        <taxon>Arthropoda</taxon>
        <taxon>Hexapoda</taxon>
        <taxon>Insecta</taxon>
        <taxon>Pterygota</taxon>
        <taxon>Neoptera</taxon>
        <taxon>Endopterygota</taxon>
        <taxon>Diptera</taxon>
        <taxon>Nematocera</taxon>
        <taxon>Culicoidea</taxon>
        <taxon>Chaoboridae</taxon>
        <taxon>Corethrella</taxon>
    </lineage>
</organism>
<evidence type="ECO:0008006" key="4">
    <source>
        <dbReference type="Google" id="ProtNLM"/>
    </source>
</evidence>